<dbReference type="EMBL" id="GBXM01085580">
    <property type="protein sequence ID" value="JAH22997.1"/>
    <property type="molecule type" value="Transcribed_RNA"/>
</dbReference>
<evidence type="ECO:0000313" key="1">
    <source>
        <dbReference type="EMBL" id="JAH22997.1"/>
    </source>
</evidence>
<sequence>MKTFNIIENKPHRNQKNYLPCSINYLLKVYFMWVIKLDVILTGSAT</sequence>
<proteinExistence type="predicted"/>
<protein>
    <submittedName>
        <fullName evidence="1">Uncharacterized protein</fullName>
    </submittedName>
</protein>
<organism evidence="1">
    <name type="scientific">Anguilla anguilla</name>
    <name type="common">European freshwater eel</name>
    <name type="synonym">Muraena anguilla</name>
    <dbReference type="NCBI Taxonomy" id="7936"/>
    <lineage>
        <taxon>Eukaryota</taxon>
        <taxon>Metazoa</taxon>
        <taxon>Chordata</taxon>
        <taxon>Craniata</taxon>
        <taxon>Vertebrata</taxon>
        <taxon>Euteleostomi</taxon>
        <taxon>Actinopterygii</taxon>
        <taxon>Neopterygii</taxon>
        <taxon>Teleostei</taxon>
        <taxon>Anguilliformes</taxon>
        <taxon>Anguillidae</taxon>
        <taxon>Anguilla</taxon>
    </lineage>
</organism>
<dbReference type="AlphaFoldDB" id="A0A0E9R2L6"/>
<accession>A0A0E9R2L6</accession>
<reference evidence="1" key="2">
    <citation type="journal article" date="2015" name="Fish Shellfish Immunol.">
        <title>Early steps in the European eel (Anguilla anguilla)-Vibrio vulnificus interaction in the gills: Role of the RtxA13 toxin.</title>
        <authorList>
            <person name="Callol A."/>
            <person name="Pajuelo D."/>
            <person name="Ebbesson L."/>
            <person name="Teles M."/>
            <person name="MacKenzie S."/>
            <person name="Amaro C."/>
        </authorList>
    </citation>
    <scope>NUCLEOTIDE SEQUENCE</scope>
</reference>
<name>A0A0E9R2L6_ANGAN</name>
<reference evidence="1" key="1">
    <citation type="submission" date="2014-11" db="EMBL/GenBank/DDBJ databases">
        <authorList>
            <person name="Amaro Gonzalez C."/>
        </authorList>
    </citation>
    <scope>NUCLEOTIDE SEQUENCE</scope>
</reference>